<dbReference type="CDD" id="cd07814">
    <property type="entry name" value="SRPBCC_CalC_Aha1-like"/>
    <property type="match status" value="1"/>
</dbReference>
<sequence length="163" mass="18204">MTIDVAIPDHLTRLSIRREFEAPRALVWKMWTDPAHVAVWWAPEHFTTPVAEMEVRPGGSIHVVMRAPDGSDHPFDGRFIALDEPERLVMRTWVNCADGSTWFEVEQTVFLDEVDGRTILRLEVRAITAGADALGPFSGMEAGWNGSLDKLEAHVRAVTGGQE</sequence>
<comment type="caution">
    <text evidence="3">The sequence shown here is derived from an EMBL/GenBank/DDBJ whole genome shotgun (WGS) entry which is preliminary data.</text>
</comment>
<dbReference type="SUPFAM" id="SSF55961">
    <property type="entry name" value="Bet v1-like"/>
    <property type="match status" value="1"/>
</dbReference>
<dbReference type="EMBL" id="BSOY01000001">
    <property type="protein sequence ID" value="GLS00004.1"/>
    <property type="molecule type" value="Genomic_DNA"/>
</dbReference>
<proteinExistence type="inferred from homology"/>
<evidence type="ECO:0000313" key="4">
    <source>
        <dbReference type="Proteomes" id="UP001156921"/>
    </source>
</evidence>
<dbReference type="Proteomes" id="UP001156921">
    <property type="component" value="Unassembled WGS sequence"/>
</dbReference>
<name>A0ABQ6BF48_9CAUL</name>
<reference evidence="4" key="1">
    <citation type="journal article" date="2019" name="Int. J. Syst. Evol. Microbiol.">
        <title>The Global Catalogue of Microorganisms (GCM) 10K type strain sequencing project: providing services to taxonomists for standard genome sequencing and annotation.</title>
        <authorList>
            <consortium name="The Broad Institute Genomics Platform"/>
            <consortium name="The Broad Institute Genome Sequencing Center for Infectious Disease"/>
            <person name="Wu L."/>
            <person name="Ma J."/>
        </authorList>
    </citation>
    <scope>NUCLEOTIDE SEQUENCE [LARGE SCALE GENOMIC DNA]</scope>
    <source>
        <strain evidence="4">NBRC 110107</strain>
    </source>
</reference>
<feature type="domain" description="Activator of Hsp90 ATPase homologue 1/2-like C-terminal" evidence="2">
    <location>
        <begin position="22"/>
        <end position="155"/>
    </location>
</feature>
<dbReference type="InterPro" id="IPR013538">
    <property type="entry name" value="ASHA1/2-like_C"/>
</dbReference>
<keyword evidence="4" id="KW-1185">Reference proteome</keyword>
<dbReference type="InterPro" id="IPR023393">
    <property type="entry name" value="START-like_dom_sf"/>
</dbReference>
<dbReference type="Pfam" id="PF08327">
    <property type="entry name" value="AHSA1"/>
    <property type="match status" value="1"/>
</dbReference>
<dbReference type="RefSeq" id="WP_284219812.1">
    <property type="nucleotide sequence ID" value="NZ_BSOY01000001.1"/>
</dbReference>
<accession>A0ABQ6BF48</accession>
<evidence type="ECO:0000256" key="1">
    <source>
        <dbReference type="ARBA" id="ARBA00006817"/>
    </source>
</evidence>
<gene>
    <name evidence="3" type="ORF">GCM10007859_00070</name>
</gene>
<evidence type="ECO:0000313" key="3">
    <source>
        <dbReference type="EMBL" id="GLS00004.1"/>
    </source>
</evidence>
<dbReference type="Gene3D" id="3.30.530.20">
    <property type="match status" value="1"/>
</dbReference>
<organism evidence="3 4">
    <name type="scientific">Brevundimonas denitrificans</name>
    <dbReference type="NCBI Taxonomy" id="1443434"/>
    <lineage>
        <taxon>Bacteria</taxon>
        <taxon>Pseudomonadati</taxon>
        <taxon>Pseudomonadota</taxon>
        <taxon>Alphaproteobacteria</taxon>
        <taxon>Caulobacterales</taxon>
        <taxon>Caulobacteraceae</taxon>
        <taxon>Brevundimonas</taxon>
    </lineage>
</organism>
<comment type="similarity">
    <text evidence="1">Belongs to the AHA1 family.</text>
</comment>
<evidence type="ECO:0000259" key="2">
    <source>
        <dbReference type="Pfam" id="PF08327"/>
    </source>
</evidence>
<protein>
    <submittedName>
        <fullName evidence="3">Activator of HSP90 ATPase</fullName>
    </submittedName>
</protein>